<sequence>MKIFLLLASLIWLGSCATLSGHRVSIIELNKHPQNYAGQQVTVRGYLLGGPEPIALVTEPGIEYKYEKLASECLSIVNFGELDGELGTELDGKFVEVTGIFDRGTDSYGISFTSCGLTGLDIGGDPVNNIRVVSKDDK</sequence>
<evidence type="ECO:0000313" key="2">
    <source>
        <dbReference type="Proteomes" id="UP000823790"/>
    </source>
</evidence>
<organism evidence="1 2">
    <name type="scientific">Frateuria flava</name>
    <dbReference type="NCBI Taxonomy" id="2821489"/>
    <lineage>
        <taxon>Bacteria</taxon>
        <taxon>Pseudomonadati</taxon>
        <taxon>Pseudomonadota</taxon>
        <taxon>Gammaproteobacteria</taxon>
        <taxon>Lysobacterales</taxon>
        <taxon>Rhodanobacteraceae</taxon>
        <taxon>Frateuria</taxon>
    </lineage>
</organism>
<proteinExistence type="predicted"/>
<dbReference type="RefSeq" id="WP_209621543.1">
    <property type="nucleotide sequence ID" value="NZ_JAGJRS010000023.1"/>
</dbReference>
<evidence type="ECO:0000313" key="1">
    <source>
        <dbReference type="EMBL" id="MBP1475221.1"/>
    </source>
</evidence>
<accession>A0ABS4DQ76</accession>
<reference evidence="1 2" key="1">
    <citation type="submission" date="2021-04" db="EMBL/GenBank/DDBJ databases">
        <authorList>
            <person name="Huq M.A."/>
        </authorList>
    </citation>
    <scope>NUCLEOTIDE SEQUENCE [LARGE SCALE GENOMIC DNA]</scope>
    <source>
        <strain evidence="1 2">MAH-13</strain>
    </source>
</reference>
<dbReference type="EMBL" id="JAGJRS010000023">
    <property type="protein sequence ID" value="MBP1475221.1"/>
    <property type="molecule type" value="Genomic_DNA"/>
</dbReference>
<gene>
    <name evidence="1" type="ORF">J7I44_12985</name>
</gene>
<dbReference type="PROSITE" id="PS51257">
    <property type="entry name" value="PROKAR_LIPOPROTEIN"/>
    <property type="match status" value="1"/>
</dbReference>
<name>A0ABS4DQ76_9GAMM</name>
<keyword evidence="2" id="KW-1185">Reference proteome</keyword>
<protein>
    <recommendedName>
        <fullName evidence="3">Lipoprotein</fullName>
    </recommendedName>
</protein>
<comment type="caution">
    <text evidence="1">The sequence shown here is derived from an EMBL/GenBank/DDBJ whole genome shotgun (WGS) entry which is preliminary data.</text>
</comment>
<evidence type="ECO:0008006" key="3">
    <source>
        <dbReference type="Google" id="ProtNLM"/>
    </source>
</evidence>
<dbReference type="Proteomes" id="UP000823790">
    <property type="component" value="Unassembled WGS sequence"/>
</dbReference>